<reference evidence="1" key="1">
    <citation type="journal article" date="2014" name="Front. Microbiol.">
        <title>High frequency of phylogenetically diverse reductive dehalogenase-homologous genes in deep subseafloor sedimentary metagenomes.</title>
        <authorList>
            <person name="Kawai M."/>
            <person name="Futagami T."/>
            <person name="Toyoda A."/>
            <person name="Takaki Y."/>
            <person name="Nishi S."/>
            <person name="Hori S."/>
            <person name="Arai W."/>
            <person name="Tsubouchi T."/>
            <person name="Morono Y."/>
            <person name="Uchiyama I."/>
            <person name="Ito T."/>
            <person name="Fujiyama A."/>
            <person name="Inagaki F."/>
            <person name="Takami H."/>
        </authorList>
    </citation>
    <scope>NUCLEOTIDE SEQUENCE</scope>
    <source>
        <strain evidence="1">Expedition CK06-06</strain>
    </source>
</reference>
<dbReference type="EMBL" id="BARU01031365">
    <property type="protein sequence ID" value="GAH73832.1"/>
    <property type="molecule type" value="Genomic_DNA"/>
</dbReference>
<protein>
    <submittedName>
        <fullName evidence="1">Uncharacterized protein</fullName>
    </submittedName>
</protein>
<proteinExistence type="predicted"/>
<dbReference type="AlphaFoldDB" id="X1HWJ1"/>
<accession>X1HWJ1</accession>
<gene>
    <name evidence="1" type="ORF">S03H2_49623</name>
</gene>
<feature type="non-terminal residue" evidence="1">
    <location>
        <position position="82"/>
    </location>
</feature>
<evidence type="ECO:0000313" key="1">
    <source>
        <dbReference type="EMBL" id="GAH73832.1"/>
    </source>
</evidence>
<organism evidence="1">
    <name type="scientific">marine sediment metagenome</name>
    <dbReference type="NCBI Taxonomy" id="412755"/>
    <lineage>
        <taxon>unclassified sequences</taxon>
        <taxon>metagenomes</taxon>
        <taxon>ecological metagenomes</taxon>
    </lineage>
</organism>
<name>X1HWJ1_9ZZZZ</name>
<comment type="caution">
    <text evidence="1">The sequence shown here is derived from an EMBL/GenBank/DDBJ whole genome shotgun (WGS) entry which is preliminary data.</text>
</comment>
<sequence>MPYRHLTRDQFWAVFENMHGKQLPGAPDQDILEEAADQRYEIGSRLQLPAPDDRIFHYCYAATTLGIDEGGVGAAAEVAFAG</sequence>